<name>A0ABU7AIH0_9TELE</name>
<gene>
    <name evidence="1" type="ORF">ATANTOWER_030873</name>
</gene>
<protein>
    <submittedName>
        <fullName evidence="1">Uncharacterized protein</fullName>
    </submittedName>
</protein>
<sequence length="103" mass="11829">MWLQMPQGHPVHYTPALQVCVLSRMFNVSAGECGILTHFSSTIFENKVEISHSSAFSFLENTTQVVFNGELSPNLTIHFNFKVTYCNLQKIVYNFGTFKYRLM</sequence>
<proteinExistence type="predicted"/>
<dbReference type="EMBL" id="JAHUTI010018264">
    <property type="protein sequence ID" value="MED6237665.1"/>
    <property type="molecule type" value="Genomic_DNA"/>
</dbReference>
<reference evidence="1 2" key="1">
    <citation type="submission" date="2021-07" db="EMBL/GenBank/DDBJ databases">
        <authorList>
            <person name="Palmer J.M."/>
        </authorList>
    </citation>
    <scope>NUCLEOTIDE SEQUENCE [LARGE SCALE GENOMIC DNA]</scope>
    <source>
        <strain evidence="1 2">AT_MEX2019</strain>
        <tissue evidence="1">Muscle</tissue>
    </source>
</reference>
<accession>A0ABU7AIH0</accession>
<dbReference type="Proteomes" id="UP001345963">
    <property type="component" value="Unassembled WGS sequence"/>
</dbReference>
<evidence type="ECO:0000313" key="1">
    <source>
        <dbReference type="EMBL" id="MED6237665.1"/>
    </source>
</evidence>
<evidence type="ECO:0000313" key="2">
    <source>
        <dbReference type="Proteomes" id="UP001345963"/>
    </source>
</evidence>
<organism evidence="1 2">
    <name type="scientific">Ataeniobius toweri</name>
    <dbReference type="NCBI Taxonomy" id="208326"/>
    <lineage>
        <taxon>Eukaryota</taxon>
        <taxon>Metazoa</taxon>
        <taxon>Chordata</taxon>
        <taxon>Craniata</taxon>
        <taxon>Vertebrata</taxon>
        <taxon>Euteleostomi</taxon>
        <taxon>Actinopterygii</taxon>
        <taxon>Neopterygii</taxon>
        <taxon>Teleostei</taxon>
        <taxon>Neoteleostei</taxon>
        <taxon>Acanthomorphata</taxon>
        <taxon>Ovalentaria</taxon>
        <taxon>Atherinomorphae</taxon>
        <taxon>Cyprinodontiformes</taxon>
        <taxon>Goodeidae</taxon>
        <taxon>Ataeniobius</taxon>
    </lineage>
</organism>
<comment type="caution">
    <text evidence="1">The sequence shown here is derived from an EMBL/GenBank/DDBJ whole genome shotgun (WGS) entry which is preliminary data.</text>
</comment>
<keyword evidence="2" id="KW-1185">Reference proteome</keyword>